<dbReference type="OrthoDB" id="6129282at2759"/>
<dbReference type="EMBL" id="CACVKT020008797">
    <property type="protein sequence ID" value="CAC5417727.1"/>
    <property type="molecule type" value="Genomic_DNA"/>
</dbReference>
<dbReference type="Proteomes" id="UP000507470">
    <property type="component" value="Unassembled WGS sequence"/>
</dbReference>
<reference evidence="1 2" key="1">
    <citation type="submission" date="2020-06" db="EMBL/GenBank/DDBJ databases">
        <authorList>
            <person name="Li R."/>
            <person name="Bekaert M."/>
        </authorList>
    </citation>
    <scope>NUCLEOTIDE SEQUENCE [LARGE SCALE GENOMIC DNA]</scope>
    <source>
        <strain evidence="2">wild</strain>
    </source>
</reference>
<name>A0A6J8EBL4_MYTCO</name>
<evidence type="ECO:0000313" key="1">
    <source>
        <dbReference type="EMBL" id="CAC5417727.1"/>
    </source>
</evidence>
<keyword evidence="2" id="KW-1185">Reference proteome</keyword>
<sequence>MSTNTREAQELLRLFKCVVDTGTDVLTAFAKYKLLPTYNGNFERFLDDKKHELFHIWHSKKLLCCECPPAGYKIRRTSHMDNWIFRKIYDDSGNENKAHIVRTLGKLMQVCLHKYKSRSIGIHELDISVISFLLRNLLTLSQIETTSLDTITTYRSKICHTYSTKCYPLAFLNTAWSDLENALVDQTDPSYKVVIQKQIQYLRKVDLEKEEITELLKNVEEVNTGVEEVRKLLLLNNNAIGKCEENFKTKVVEESRVIQQCLINESSSMKQAQKVVLKEVISSKADSKERGDKILEQICILNTNQASSNLEMSEQLKKIGEECVVLWQLATPENWNAVEVEEILTKFEDKFKDLPMKIKFVRKGSLVIMTTVSAEVLKNSTAFQSAVKVFLTRMVEVCNIDSTIKCYVGVTLHILKNDELNVTYKLPDTTLEDKSVQTEDTDYEHQMNHSRKLIENFKDEQEVHCEKCMSSCK</sequence>
<gene>
    <name evidence="1" type="ORF">MCOR_50215</name>
</gene>
<proteinExistence type="predicted"/>
<dbReference type="AlphaFoldDB" id="A0A6J8EBL4"/>
<evidence type="ECO:0000313" key="2">
    <source>
        <dbReference type="Proteomes" id="UP000507470"/>
    </source>
</evidence>
<evidence type="ECO:0008006" key="3">
    <source>
        <dbReference type="Google" id="ProtNLM"/>
    </source>
</evidence>
<accession>A0A6J8EBL4</accession>
<protein>
    <recommendedName>
        <fullName evidence="3">DZIP3-like HEPN domain-containing protein</fullName>
    </recommendedName>
</protein>
<organism evidence="1 2">
    <name type="scientific">Mytilus coruscus</name>
    <name type="common">Sea mussel</name>
    <dbReference type="NCBI Taxonomy" id="42192"/>
    <lineage>
        <taxon>Eukaryota</taxon>
        <taxon>Metazoa</taxon>
        <taxon>Spiralia</taxon>
        <taxon>Lophotrochozoa</taxon>
        <taxon>Mollusca</taxon>
        <taxon>Bivalvia</taxon>
        <taxon>Autobranchia</taxon>
        <taxon>Pteriomorphia</taxon>
        <taxon>Mytilida</taxon>
        <taxon>Mytiloidea</taxon>
        <taxon>Mytilidae</taxon>
        <taxon>Mytilinae</taxon>
        <taxon>Mytilus</taxon>
    </lineage>
</organism>